<dbReference type="EnsemblPlants" id="OBART03G18060.1">
    <property type="protein sequence ID" value="OBART03G18060.1"/>
    <property type="gene ID" value="OBART03G18060"/>
</dbReference>
<name>A0A0D3FIQ2_9ORYZ</name>
<reference evidence="1" key="2">
    <citation type="submission" date="2015-03" db="UniProtKB">
        <authorList>
            <consortium name="EnsemblPlants"/>
        </authorList>
    </citation>
    <scope>IDENTIFICATION</scope>
</reference>
<dbReference type="AlphaFoldDB" id="A0A0D3FIQ2"/>
<keyword evidence="2" id="KW-1185">Reference proteome</keyword>
<reference evidence="1" key="1">
    <citation type="journal article" date="2009" name="Rice">
        <title>De Novo Next Generation Sequencing of Plant Genomes.</title>
        <authorList>
            <person name="Rounsley S."/>
            <person name="Marri P.R."/>
            <person name="Yu Y."/>
            <person name="He R."/>
            <person name="Sisneros N."/>
            <person name="Goicoechea J.L."/>
            <person name="Lee S.J."/>
            <person name="Angelova A."/>
            <person name="Kudrna D."/>
            <person name="Luo M."/>
            <person name="Affourtit J."/>
            <person name="Desany B."/>
            <person name="Knight J."/>
            <person name="Niazi F."/>
            <person name="Egholm M."/>
            <person name="Wing R.A."/>
        </authorList>
    </citation>
    <scope>NUCLEOTIDE SEQUENCE [LARGE SCALE GENOMIC DNA]</scope>
    <source>
        <strain evidence="1">cv. IRGC 105608</strain>
    </source>
</reference>
<accession>A0A0D3FIQ2</accession>
<dbReference type="PaxDb" id="65489-OBART03G18060.1"/>
<dbReference type="Proteomes" id="UP000026960">
    <property type="component" value="Chromosome 3"/>
</dbReference>
<protein>
    <submittedName>
        <fullName evidence="1">Uncharacterized protein</fullName>
    </submittedName>
</protein>
<sequence length="64" mass="7629">MARIRWRKEGSVMTQRKPVQAMAVQARSARRIKGKKNEVLVRQWMDGSIEISKKEKDKKFWKGR</sequence>
<evidence type="ECO:0000313" key="1">
    <source>
        <dbReference type="EnsemblPlants" id="OBART03G18060.1"/>
    </source>
</evidence>
<dbReference type="HOGENOM" id="CLU_2982296_0_0_1"/>
<evidence type="ECO:0000313" key="2">
    <source>
        <dbReference type="Proteomes" id="UP000026960"/>
    </source>
</evidence>
<dbReference type="Gramene" id="OBART03G18060.1">
    <property type="protein sequence ID" value="OBART03G18060.1"/>
    <property type="gene ID" value="OBART03G18060"/>
</dbReference>
<proteinExistence type="predicted"/>
<organism evidence="1">
    <name type="scientific">Oryza barthii</name>
    <dbReference type="NCBI Taxonomy" id="65489"/>
    <lineage>
        <taxon>Eukaryota</taxon>
        <taxon>Viridiplantae</taxon>
        <taxon>Streptophyta</taxon>
        <taxon>Embryophyta</taxon>
        <taxon>Tracheophyta</taxon>
        <taxon>Spermatophyta</taxon>
        <taxon>Magnoliopsida</taxon>
        <taxon>Liliopsida</taxon>
        <taxon>Poales</taxon>
        <taxon>Poaceae</taxon>
        <taxon>BOP clade</taxon>
        <taxon>Oryzoideae</taxon>
        <taxon>Oryzeae</taxon>
        <taxon>Oryzinae</taxon>
        <taxon>Oryza</taxon>
    </lineage>
</organism>